<reference evidence="2 3" key="1">
    <citation type="submission" date="2023-07" db="EMBL/GenBank/DDBJ databases">
        <title>Sorghum-associated microbial communities from plants grown in Nebraska, USA.</title>
        <authorList>
            <person name="Schachtman D."/>
        </authorList>
    </citation>
    <scope>NUCLEOTIDE SEQUENCE [LARGE SCALE GENOMIC DNA]</scope>
    <source>
        <strain evidence="2 3">DS1314</strain>
    </source>
</reference>
<evidence type="ECO:0000313" key="3">
    <source>
        <dbReference type="Proteomes" id="UP001233836"/>
    </source>
</evidence>
<proteinExistence type="predicted"/>
<evidence type="ECO:0000256" key="1">
    <source>
        <dbReference type="SAM" id="Phobius"/>
    </source>
</evidence>
<evidence type="ECO:0000313" key="2">
    <source>
        <dbReference type="EMBL" id="MDQ0171809.1"/>
    </source>
</evidence>
<name>A0ABT9WEZ4_9BACL</name>
<gene>
    <name evidence="2" type="ORF">J2T19_003271</name>
</gene>
<feature type="transmembrane region" description="Helical" evidence="1">
    <location>
        <begin position="33"/>
        <end position="51"/>
    </location>
</feature>
<feature type="transmembrane region" description="Helical" evidence="1">
    <location>
        <begin position="7"/>
        <end position="27"/>
    </location>
</feature>
<protein>
    <submittedName>
        <fullName evidence="2">Type IV secretory pathway TraG/TraD family ATPase VirD4</fullName>
    </submittedName>
</protein>
<keyword evidence="1" id="KW-0472">Membrane</keyword>
<comment type="caution">
    <text evidence="2">The sequence shown here is derived from an EMBL/GenBank/DDBJ whole genome shotgun (WGS) entry which is preliminary data.</text>
</comment>
<feature type="transmembrane region" description="Helical" evidence="1">
    <location>
        <begin position="87"/>
        <end position="110"/>
    </location>
</feature>
<dbReference type="EMBL" id="JAUSTI010000008">
    <property type="protein sequence ID" value="MDQ0171809.1"/>
    <property type="molecule type" value="Genomic_DNA"/>
</dbReference>
<dbReference type="RefSeq" id="WP_307217452.1">
    <property type="nucleotide sequence ID" value="NZ_JAUSTI010000008.1"/>
</dbReference>
<keyword evidence="1" id="KW-0812">Transmembrane</keyword>
<sequence length="122" mass="14397">MNIYTNPIWKWAITVLYPIFWFSVMTWKSPLNSWLMTILILILILFCMAWAGVKEMLISTGLTWLVAIPSWWFWVARPDPSATAANFAAHVWIILVIYMCVVFLPQMLILTTRMRVMLYYSK</sequence>
<keyword evidence="3" id="KW-1185">Reference proteome</keyword>
<accession>A0ABT9WEZ4</accession>
<dbReference type="Proteomes" id="UP001233836">
    <property type="component" value="Unassembled WGS sequence"/>
</dbReference>
<feature type="transmembrane region" description="Helical" evidence="1">
    <location>
        <begin position="56"/>
        <end position="75"/>
    </location>
</feature>
<keyword evidence="1" id="KW-1133">Transmembrane helix</keyword>
<organism evidence="2 3">
    <name type="scientific">Paenibacillus tundrae</name>
    <dbReference type="NCBI Taxonomy" id="528187"/>
    <lineage>
        <taxon>Bacteria</taxon>
        <taxon>Bacillati</taxon>
        <taxon>Bacillota</taxon>
        <taxon>Bacilli</taxon>
        <taxon>Bacillales</taxon>
        <taxon>Paenibacillaceae</taxon>
        <taxon>Paenibacillus</taxon>
    </lineage>
</organism>